<comment type="caution">
    <text evidence="4">The sequence shown here is derived from an EMBL/GenBank/DDBJ whole genome shotgun (WGS) entry which is preliminary data.</text>
</comment>
<evidence type="ECO:0000259" key="3">
    <source>
        <dbReference type="Pfam" id="PF13649"/>
    </source>
</evidence>
<reference evidence="4 5" key="1">
    <citation type="submission" date="2019-02" db="EMBL/GenBank/DDBJ databases">
        <title>Sequencing the genomes of 1000 actinobacteria strains.</title>
        <authorList>
            <person name="Klenk H.-P."/>
        </authorList>
    </citation>
    <scope>NUCLEOTIDE SEQUENCE [LARGE SCALE GENOMIC DNA]</scope>
    <source>
        <strain evidence="4 5">DSM 45779</strain>
    </source>
</reference>
<evidence type="ECO:0000256" key="2">
    <source>
        <dbReference type="ARBA" id="ARBA00022679"/>
    </source>
</evidence>
<keyword evidence="2 4" id="KW-0808">Transferase</keyword>
<dbReference type="AlphaFoldDB" id="A0A4Q7UZD0"/>
<dbReference type="SUPFAM" id="SSF53335">
    <property type="entry name" value="S-adenosyl-L-methionine-dependent methyltransferases"/>
    <property type="match status" value="1"/>
</dbReference>
<dbReference type="RefSeq" id="WP_207223896.1">
    <property type="nucleotide sequence ID" value="NZ_SHKL01000001.1"/>
</dbReference>
<sequence>MTGDYQRRLDRGRRYWDRLSPVVSSLEQAAVAVDAYGLHHLDLAPGQQVLDIGCGAGAALPSLRGAVGPTGRVLGVDNSPRMLDLARGRLAESDWVNVDVLEADFARTTWPPGGFDAAVAVFALSAMADLPGALVVAERVLRPGGRLLVVDLNLTPRGWPAPLLWLVRELYRRRVGASAEDLLGAAGAVFCSVAVLDLPGHPGAGPRGRPWPPLTAFVATTSAEEQHRAAIGPRRAG</sequence>
<dbReference type="Pfam" id="PF13649">
    <property type="entry name" value="Methyltransf_25"/>
    <property type="match status" value="1"/>
</dbReference>
<accession>A0A4Q7UZD0</accession>
<feature type="domain" description="Methyltransferase" evidence="3">
    <location>
        <begin position="49"/>
        <end position="145"/>
    </location>
</feature>
<organism evidence="4 5">
    <name type="scientific">Pseudonocardia sediminis</name>
    <dbReference type="NCBI Taxonomy" id="1397368"/>
    <lineage>
        <taxon>Bacteria</taxon>
        <taxon>Bacillati</taxon>
        <taxon>Actinomycetota</taxon>
        <taxon>Actinomycetes</taxon>
        <taxon>Pseudonocardiales</taxon>
        <taxon>Pseudonocardiaceae</taxon>
        <taxon>Pseudonocardia</taxon>
    </lineage>
</organism>
<dbReference type="PANTHER" id="PTHR43861">
    <property type="entry name" value="TRANS-ACONITATE 2-METHYLTRANSFERASE-RELATED"/>
    <property type="match status" value="1"/>
</dbReference>
<dbReference type="GO" id="GO:0032259">
    <property type="term" value="P:methylation"/>
    <property type="evidence" value="ECO:0007669"/>
    <property type="project" value="UniProtKB-KW"/>
</dbReference>
<evidence type="ECO:0000256" key="1">
    <source>
        <dbReference type="ARBA" id="ARBA00022603"/>
    </source>
</evidence>
<dbReference type="Proteomes" id="UP000291591">
    <property type="component" value="Unassembled WGS sequence"/>
</dbReference>
<dbReference type="Gene3D" id="3.40.50.150">
    <property type="entry name" value="Vaccinia Virus protein VP39"/>
    <property type="match status" value="1"/>
</dbReference>
<dbReference type="EMBL" id="SHKL01000001">
    <property type="protein sequence ID" value="RZT85633.1"/>
    <property type="molecule type" value="Genomic_DNA"/>
</dbReference>
<dbReference type="GO" id="GO:0008168">
    <property type="term" value="F:methyltransferase activity"/>
    <property type="evidence" value="ECO:0007669"/>
    <property type="project" value="UniProtKB-KW"/>
</dbReference>
<keyword evidence="5" id="KW-1185">Reference proteome</keyword>
<proteinExistence type="predicted"/>
<dbReference type="InterPro" id="IPR041698">
    <property type="entry name" value="Methyltransf_25"/>
</dbReference>
<evidence type="ECO:0000313" key="4">
    <source>
        <dbReference type="EMBL" id="RZT85633.1"/>
    </source>
</evidence>
<gene>
    <name evidence="4" type="ORF">EV383_2509</name>
</gene>
<keyword evidence="1 4" id="KW-0489">Methyltransferase</keyword>
<evidence type="ECO:0000313" key="5">
    <source>
        <dbReference type="Proteomes" id="UP000291591"/>
    </source>
</evidence>
<dbReference type="InterPro" id="IPR029063">
    <property type="entry name" value="SAM-dependent_MTases_sf"/>
</dbReference>
<protein>
    <submittedName>
        <fullName evidence="4">Methyltransferase family protein</fullName>
    </submittedName>
</protein>
<dbReference type="CDD" id="cd02440">
    <property type="entry name" value="AdoMet_MTases"/>
    <property type="match status" value="1"/>
</dbReference>
<name>A0A4Q7UZD0_PSEST</name>
<dbReference type="PANTHER" id="PTHR43861:SF1">
    <property type="entry name" value="TRANS-ACONITATE 2-METHYLTRANSFERASE"/>
    <property type="match status" value="1"/>
</dbReference>